<dbReference type="PIRSF" id="PIRSF002096">
    <property type="entry name" value="HnS"/>
    <property type="match status" value="1"/>
</dbReference>
<evidence type="ECO:0000256" key="5">
    <source>
        <dbReference type="PIRNR" id="PIRNR002096"/>
    </source>
</evidence>
<dbReference type="Pfam" id="PF00816">
    <property type="entry name" value="Histone_HNS"/>
    <property type="match status" value="1"/>
</dbReference>
<evidence type="ECO:0000313" key="12">
    <source>
        <dbReference type="Proteomes" id="UP001052140"/>
    </source>
</evidence>
<dbReference type="Proteomes" id="UP001052140">
    <property type="component" value="Unassembled WGS sequence"/>
</dbReference>
<dbReference type="FunFam" id="4.10.430.10:FF:000001">
    <property type="entry name" value="DNA-binding protein"/>
    <property type="match status" value="1"/>
</dbReference>
<sequence>MSDLLKALTNIRSLRVLARETPLEQLEIALEKFSLVVEEKREAEKKAEREAAERQARIAKLKESLKQEGITAKELAMLLGQESPVQRKKREPRPAKYQYIDENGEVKTWTGQGRTPKIIQKALDAGKSLSSFEI</sequence>
<organism evidence="10 11">
    <name type="scientific">Pasteurella canis</name>
    <dbReference type="NCBI Taxonomy" id="753"/>
    <lineage>
        <taxon>Bacteria</taxon>
        <taxon>Pseudomonadati</taxon>
        <taxon>Pseudomonadota</taxon>
        <taxon>Gammaproteobacteria</taxon>
        <taxon>Pasteurellales</taxon>
        <taxon>Pasteurellaceae</taxon>
        <taxon>Pasteurella</taxon>
    </lineage>
</organism>
<dbReference type="Gene3D" id="4.10.430.10">
    <property type="entry name" value="Histone-like protein H-NS, C-terminal domain"/>
    <property type="match status" value="1"/>
</dbReference>
<evidence type="ECO:0000256" key="1">
    <source>
        <dbReference type="ARBA" id="ARBA00004453"/>
    </source>
</evidence>
<dbReference type="GeneID" id="69686871"/>
<dbReference type="GO" id="GO:0001217">
    <property type="term" value="F:DNA-binding transcription repressor activity"/>
    <property type="evidence" value="ECO:0007669"/>
    <property type="project" value="TreeGrafter"/>
</dbReference>
<comment type="similarity">
    <text evidence="2 5">Belongs to the histone-like protein H-NS family.</text>
</comment>
<feature type="DNA-binding region" evidence="6">
    <location>
        <begin position="112"/>
        <end position="117"/>
    </location>
</feature>
<reference evidence="9" key="2">
    <citation type="submission" date="2024-05" db="EMBL/GenBank/DDBJ databases">
        <title>Determining zoonotic pasteurella genome.</title>
        <authorList>
            <person name="Maeda T."/>
            <person name="Takahashi T."/>
            <person name="Yoshida H."/>
        </authorList>
    </citation>
    <scope>NUCLEOTIDE SEQUENCE</scope>
    <source>
        <strain evidence="9">PA42</strain>
    </source>
</reference>
<evidence type="ECO:0000259" key="8">
    <source>
        <dbReference type="SMART" id="SM00528"/>
    </source>
</evidence>
<dbReference type="InterPro" id="IPR054180">
    <property type="entry name" value="H-NS-like_N"/>
</dbReference>
<dbReference type="GO" id="GO:0032993">
    <property type="term" value="C:protein-DNA complex"/>
    <property type="evidence" value="ECO:0007669"/>
    <property type="project" value="TreeGrafter"/>
</dbReference>
<protein>
    <recommendedName>
        <fullName evidence="5">DNA-binding protein</fullName>
    </recommendedName>
</protein>
<dbReference type="GO" id="GO:0005829">
    <property type="term" value="C:cytosol"/>
    <property type="evidence" value="ECO:0007669"/>
    <property type="project" value="TreeGrafter"/>
</dbReference>
<feature type="coiled-coil region" evidence="7">
    <location>
        <begin position="23"/>
        <end position="64"/>
    </location>
</feature>
<dbReference type="Pfam" id="PF22470">
    <property type="entry name" value="Histone_HNS_N"/>
    <property type="match status" value="1"/>
</dbReference>
<evidence type="ECO:0000256" key="3">
    <source>
        <dbReference type="ARBA" id="ARBA00022490"/>
    </source>
</evidence>
<dbReference type="GO" id="GO:0003681">
    <property type="term" value="F:bent DNA binding"/>
    <property type="evidence" value="ECO:0007669"/>
    <property type="project" value="TreeGrafter"/>
</dbReference>
<feature type="domain" description="DNA-binding protein H-NS-like C-terminal" evidence="8">
    <location>
        <begin position="87"/>
        <end position="134"/>
    </location>
</feature>
<dbReference type="GO" id="GO:0003680">
    <property type="term" value="F:minor groove of adenine-thymine-rich DNA binding"/>
    <property type="evidence" value="ECO:0007669"/>
    <property type="project" value="TreeGrafter"/>
</dbReference>
<reference evidence="10 11" key="1">
    <citation type="submission" date="2018-06" db="EMBL/GenBank/DDBJ databases">
        <authorList>
            <consortium name="Pathogen Informatics"/>
            <person name="Doyle S."/>
        </authorList>
    </citation>
    <scope>NUCLEOTIDE SEQUENCE [LARGE SCALE GENOMIC DNA]</scope>
    <source>
        <strain evidence="10 11">NCTC11621</strain>
    </source>
</reference>
<dbReference type="InterPro" id="IPR027444">
    <property type="entry name" value="H-NS_C_dom"/>
</dbReference>
<dbReference type="AlphaFoldDB" id="A0A379ETH7"/>
<comment type="subcellular location">
    <subcellularLocation>
        <location evidence="1">Cytoplasm</location>
        <location evidence="1">Nucleoid</location>
    </subcellularLocation>
</comment>
<dbReference type="PANTHER" id="PTHR38097:SF2">
    <property type="entry name" value="DNA-BINDING PROTEIN STPA"/>
    <property type="match status" value="1"/>
</dbReference>
<dbReference type="GO" id="GO:0000976">
    <property type="term" value="F:transcription cis-regulatory region binding"/>
    <property type="evidence" value="ECO:0007669"/>
    <property type="project" value="TreeGrafter"/>
</dbReference>
<dbReference type="Proteomes" id="UP000254704">
    <property type="component" value="Unassembled WGS sequence"/>
</dbReference>
<dbReference type="GO" id="GO:0046983">
    <property type="term" value="F:protein dimerization activity"/>
    <property type="evidence" value="ECO:0007669"/>
    <property type="project" value="InterPro"/>
</dbReference>
<evidence type="ECO:0000256" key="4">
    <source>
        <dbReference type="ARBA" id="ARBA00023125"/>
    </source>
</evidence>
<name>A0A379ETH7_9PAST</name>
<keyword evidence="7" id="KW-0175">Coiled coil</keyword>
<evidence type="ECO:0000313" key="10">
    <source>
        <dbReference type="EMBL" id="SUC09602.1"/>
    </source>
</evidence>
<dbReference type="SMART" id="SM00528">
    <property type="entry name" value="HNS"/>
    <property type="match status" value="1"/>
</dbReference>
<evidence type="ECO:0000256" key="7">
    <source>
        <dbReference type="SAM" id="Coils"/>
    </source>
</evidence>
<keyword evidence="12" id="KW-1185">Reference proteome</keyword>
<evidence type="ECO:0000313" key="11">
    <source>
        <dbReference type="Proteomes" id="UP000254704"/>
    </source>
</evidence>
<dbReference type="EMBL" id="BPUX01000012">
    <property type="protein sequence ID" value="GJH42842.1"/>
    <property type="molecule type" value="Genomic_DNA"/>
</dbReference>
<dbReference type="OrthoDB" id="6088948at2"/>
<dbReference type="RefSeq" id="WP_049213973.1">
    <property type="nucleotide sequence ID" value="NZ_BPUX01000012.1"/>
</dbReference>
<dbReference type="EMBL" id="UGTV01000015">
    <property type="protein sequence ID" value="SUC09602.1"/>
    <property type="molecule type" value="Genomic_DNA"/>
</dbReference>
<evidence type="ECO:0000256" key="2">
    <source>
        <dbReference type="ARBA" id="ARBA00010610"/>
    </source>
</evidence>
<evidence type="ECO:0000256" key="6">
    <source>
        <dbReference type="PIRSR" id="PIRSR002096-1"/>
    </source>
</evidence>
<dbReference type="InterPro" id="IPR037150">
    <property type="entry name" value="H-NS_C_dom_sf"/>
</dbReference>
<dbReference type="InterPro" id="IPR001801">
    <property type="entry name" value="Histone_HNS"/>
</dbReference>
<gene>
    <name evidence="10" type="primary">hns</name>
    <name evidence="10" type="ORF">NCTC11621_00613</name>
    <name evidence="9" type="ORF">PA42_10160</name>
</gene>
<evidence type="ECO:0000313" key="9">
    <source>
        <dbReference type="EMBL" id="GJH42842.1"/>
    </source>
</evidence>
<keyword evidence="3" id="KW-0963">Cytoplasm</keyword>
<dbReference type="GO" id="GO:0030527">
    <property type="term" value="F:structural constituent of chromatin"/>
    <property type="evidence" value="ECO:0007669"/>
    <property type="project" value="InterPro"/>
</dbReference>
<accession>A0A379ETH7</accession>
<proteinExistence type="inferred from homology"/>
<dbReference type="SUPFAM" id="SSF81273">
    <property type="entry name" value="H-NS histone-like proteins"/>
    <property type="match status" value="2"/>
</dbReference>
<dbReference type="PANTHER" id="PTHR38097">
    <property type="match status" value="1"/>
</dbReference>
<keyword evidence="4 5" id="KW-0238">DNA-binding</keyword>
<dbReference type="Gene3D" id="1.10.287.1050">
    <property type="entry name" value="H-NS histone-like proteins"/>
    <property type="match status" value="1"/>
</dbReference>
<dbReference type="InterPro" id="IPR027454">
    <property type="entry name" value="Histone_HNS_N"/>
</dbReference>
<dbReference type="GO" id="GO:0009295">
    <property type="term" value="C:nucleoid"/>
    <property type="evidence" value="ECO:0007669"/>
    <property type="project" value="UniProtKB-SubCell"/>
</dbReference>